<dbReference type="PANTHER" id="PTHR48079:SF6">
    <property type="entry name" value="NAD(P)-BINDING DOMAIN-CONTAINING PROTEIN-RELATED"/>
    <property type="match status" value="1"/>
</dbReference>
<dbReference type="InterPro" id="IPR051783">
    <property type="entry name" value="NAD(P)-dependent_oxidoreduct"/>
</dbReference>
<dbReference type="PANTHER" id="PTHR48079">
    <property type="entry name" value="PROTEIN YEEZ"/>
    <property type="match status" value="1"/>
</dbReference>
<dbReference type="GO" id="GO:0004029">
    <property type="term" value="F:aldehyde dehydrogenase (NAD+) activity"/>
    <property type="evidence" value="ECO:0007669"/>
    <property type="project" value="TreeGrafter"/>
</dbReference>
<sequence>MPSKLLLTGATGFIGGTVLHQLLNTSDPGIKSLSITAVVRKPADADRLAKEGLQTVLVNGLDDDEALEQAASKHDIVVNVATGFHATSTKSLIRGLGKRREQTGKDVYYLHLSGTTCVSVPATRESPFELRAFSDRDEDIYEYELLREAYEPYAQRTAEVAAIETGELCQVKTYIVMPPTVYGRGTGFFRTQSHQIPTLIRNALKTGYAEHVETGVARLGHVHVEDLARLYALLVSKVVEGASIVSGRHGYYFADTGYHLWSEVTSEIGKVGHELGVLKSPMPRAISLEDAAHKFADGDVKYAEACFASNSHTRTEKAYDLGWRPVNTESDFVNSIRITVEDVLKEQEQNA</sequence>
<comment type="caution">
    <text evidence="3">The sequence shown here is derived from an EMBL/GenBank/DDBJ whole genome shotgun (WGS) entry which is preliminary data.</text>
</comment>
<reference evidence="3" key="1">
    <citation type="submission" date="2022-11" db="EMBL/GenBank/DDBJ databases">
        <authorList>
            <person name="Petersen C."/>
        </authorList>
    </citation>
    <scope>NUCLEOTIDE SEQUENCE</scope>
    <source>
        <strain evidence="3">IBT 30761</strain>
    </source>
</reference>
<keyword evidence="4" id="KW-1185">Reference proteome</keyword>
<dbReference type="RefSeq" id="XP_056471132.1">
    <property type="nucleotide sequence ID" value="XM_056620326.1"/>
</dbReference>
<reference evidence="3" key="2">
    <citation type="journal article" date="2023" name="IMA Fungus">
        <title>Comparative genomic study of the Penicillium genus elucidates a diverse pangenome and 15 lateral gene transfer events.</title>
        <authorList>
            <person name="Petersen C."/>
            <person name="Sorensen T."/>
            <person name="Nielsen M.R."/>
            <person name="Sondergaard T.E."/>
            <person name="Sorensen J.L."/>
            <person name="Fitzpatrick D.A."/>
            <person name="Frisvad J.C."/>
            <person name="Nielsen K.L."/>
        </authorList>
    </citation>
    <scope>NUCLEOTIDE SEQUENCE</scope>
    <source>
        <strain evidence="3">IBT 30761</strain>
    </source>
</reference>
<gene>
    <name evidence="3" type="ORF">N7532_007834</name>
</gene>
<evidence type="ECO:0000259" key="2">
    <source>
        <dbReference type="Pfam" id="PF13460"/>
    </source>
</evidence>
<dbReference type="Gene3D" id="3.40.50.720">
    <property type="entry name" value="NAD(P)-binding Rossmann-like Domain"/>
    <property type="match status" value="2"/>
</dbReference>
<dbReference type="Proteomes" id="UP001149074">
    <property type="component" value="Unassembled WGS sequence"/>
</dbReference>
<protein>
    <submittedName>
        <fullName evidence="3">NAD dependent epimerase/dehydratase</fullName>
    </submittedName>
</protein>
<dbReference type="GeneID" id="81359305"/>
<dbReference type="SUPFAM" id="SSF51735">
    <property type="entry name" value="NAD(P)-binding Rossmann-fold domains"/>
    <property type="match status" value="1"/>
</dbReference>
<dbReference type="OrthoDB" id="10262413at2759"/>
<dbReference type="Pfam" id="PF01370">
    <property type="entry name" value="Epimerase"/>
    <property type="match status" value="1"/>
</dbReference>
<evidence type="ECO:0000313" key="3">
    <source>
        <dbReference type="EMBL" id="KAJ5089150.1"/>
    </source>
</evidence>
<accession>A0A9W9EWI2</accession>
<feature type="domain" description="NAD(P)-binding" evidence="2">
    <location>
        <begin position="9"/>
        <end position="91"/>
    </location>
</feature>
<dbReference type="InterPro" id="IPR001509">
    <property type="entry name" value="Epimerase_deHydtase"/>
</dbReference>
<evidence type="ECO:0000259" key="1">
    <source>
        <dbReference type="Pfam" id="PF01370"/>
    </source>
</evidence>
<feature type="domain" description="NAD-dependent epimerase/dehydratase" evidence="1">
    <location>
        <begin position="148"/>
        <end position="241"/>
    </location>
</feature>
<evidence type="ECO:0000313" key="4">
    <source>
        <dbReference type="Proteomes" id="UP001149074"/>
    </source>
</evidence>
<name>A0A9W9EWI2_9EURO</name>
<dbReference type="InterPro" id="IPR036291">
    <property type="entry name" value="NAD(P)-bd_dom_sf"/>
</dbReference>
<proteinExistence type="predicted"/>
<dbReference type="InterPro" id="IPR016040">
    <property type="entry name" value="NAD(P)-bd_dom"/>
</dbReference>
<dbReference type="EMBL" id="JAPQKI010000009">
    <property type="protein sequence ID" value="KAJ5089150.1"/>
    <property type="molecule type" value="Genomic_DNA"/>
</dbReference>
<dbReference type="GO" id="GO:0005737">
    <property type="term" value="C:cytoplasm"/>
    <property type="evidence" value="ECO:0007669"/>
    <property type="project" value="TreeGrafter"/>
</dbReference>
<dbReference type="Pfam" id="PF13460">
    <property type="entry name" value="NAD_binding_10"/>
    <property type="match status" value="1"/>
</dbReference>
<organism evidence="3 4">
    <name type="scientific">Penicillium argentinense</name>
    <dbReference type="NCBI Taxonomy" id="1131581"/>
    <lineage>
        <taxon>Eukaryota</taxon>
        <taxon>Fungi</taxon>
        <taxon>Dikarya</taxon>
        <taxon>Ascomycota</taxon>
        <taxon>Pezizomycotina</taxon>
        <taxon>Eurotiomycetes</taxon>
        <taxon>Eurotiomycetidae</taxon>
        <taxon>Eurotiales</taxon>
        <taxon>Aspergillaceae</taxon>
        <taxon>Penicillium</taxon>
    </lineage>
</organism>
<dbReference type="AlphaFoldDB" id="A0A9W9EWI2"/>